<accession>A0AAD5WQA1</accession>
<name>A0AAD5WQA1_9PEZI</name>
<gene>
    <name evidence="3" type="ORF">MKZ38_005441</name>
</gene>
<dbReference type="GO" id="GO:0016787">
    <property type="term" value="F:hydrolase activity"/>
    <property type="evidence" value="ECO:0007669"/>
    <property type="project" value="UniProtKB-KW"/>
</dbReference>
<reference evidence="3" key="1">
    <citation type="submission" date="2022-07" db="EMBL/GenBank/DDBJ databases">
        <title>Draft genome sequence of Zalerion maritima ATCC 34329, a (micro)plastics degrading marine fungus.</title>
        <authorList>
            <person name="Paco A."/>
            <person name="Goncalves M.F.M."/>
            <person name="Rocha-Santos T.A.P."/>
            <person name="Alves A."/>
        </authorList>
    </citation>
    <scope>NUCLEOTIDE SEQUENCE</scope>
    <source>
        <strain evidence="3">ATCC 34329</strain>
    </source>
</reference>
<dbReference type="Gene3D" id="2.60.120.260">
    <property type="entry name" value="Galactose-binding domain-like"/>
    <property type="match status" value="1"/>
</dbReference>
<evidence type="ECO:0000256" key="1">
    <source>
        <dbReference type="SAM" id="SignalP"/>
    </source>
</evidence>
<feature type="domain" description="CBM6" evidence="2">
    <location>
        <begin position="31"/>
        <end position="100"/>
    </location>
</feature>
<evidence type="ECO:0000313" key="4">
    <source>
        <dbReference type="Proteomes" id="UP001201980"/>
    </source>
</evidence>
<protein>
    <submittedName>
        <fullName evidence="3">Glycoside hydrolase family 26 protein</fullName>
    </submittedName>
</protein>
<keyword evidence="1" id="KW-0732">Signal</keyword>
<proteinExistence type="predicted"/>
<evidence type="ECO:0000259" key="2">
    <source>
        <dbReference type="Pfam" id="PF16990"/>
    </source>
</evidence>
<sequence>MTLIRSFLLGLTAATAAVGSPFKPLRTRNVTTYEAEDAELSGTTVDTAVEGYTGTGYITGFDESPDSITFTVSSDSLQLYDLSITYGGIYGEEYTTVMLNDGSGS</sequence>
<dbReference type="EMBL" id="JAKWBI020000325">
    <property type="protein sequence ID" value="KAJ2896555.1"/>
    <property type="molecule type" value="Genomic_DNA"/>
</dbReference>
<keyword evidence="4" id="KW-1185">Reference proteome</keyword>
<dbReference type="InterPro" id="IPR005084">
    <property type="entry name" value="CBM6"/>
</dbReference>
<dbReference type="Pfam" id="PF16990">
    <property type="entry name" value="CBM_35"/>
    <property type="match status" value="1"/>
</dbReference>
<feature type="chain" id="PRO_5042067877" evidence="1">
    <location>
        <begin position="20"/>
        <end position="105"/>
    </location>
</feature>
<dbReference type="InterPro" id="IPR008979">
    <property type="entry name" value="Galactose-bd-like_sf"/>
</dbReference>
<feature type="signal peptide" evidence="1">
    <location>
        <begin position="1"/>
        <end position="19"/>
    </location>
</feature>
<comment type="caution">
    <text evidence="3">The sequence shown here is derived from an EMBL/GenBank/DDBJ whole genome shotgun (WGS) entry which is preliminary data.</text>
</comment>
<keyword evidence="3" id="KW-0378">Hydrolase</keyword>
<organism evidence="3 4">
    <name type="scientific">Zalerion maritima</name>
    <dbReference type="NCBI Taxonomy" id="339359"/>
    <lineage>
        <taxon>Eukaryota</taxon>
        <taxon>Fungi</taxon>
        <taxon>Dikarya</taxon>
        <taxon>Ascomycota</taxon>
        <taxon>Pezizomycotina</taxon>
        <taxon>Sordariomycetes</taxon>
        <taxon>Lulworthiomycetidae</taxon>
        <taxon>Lulworthiales</taxon>
        <taxon>Lulworthiaceae</taxon>
        <taxon>Zalerion</taxon>
    </lineage>
</organism>
<dbReference type="SUPFAM" id="SSF49785">
    <property type="entry name" value="Galactose-binding domain-like"/>
    <property type="match status" value="1"/>
</dbReference>
<dbReference type="GO" id="GO:0030246">
    <property type="term" value="F:carbohydrate binding"/>
    <property type="evidence" value="ECO:0007669"/>
    <property type="project" value="InterPro"/>
</dbReference>
<dbReference type="AlphaFoldDB" id="A0AAD5WQA1"/>
<dbReference type="Proteomes" id="UP001201980">
    <property type="component" value="Unassembled WGS sequence"/>
</dbReference>
<evidence type="ECO:0000313" key="3">
    <source>
        <dbReference type="EMBL" id="KAJ2896555.1"/>
    </source>
</evidence>